<keyword evidence="3" id="KW-0808">Transferase</keyword>
<dbReference type="GO" id="GO:0003989">
    <property type="term" value="F:acetyl-CoA carboxylase activity"/>
    <property type="evidence" value="ECO:0007669"/>
    <property type="project" value="InterPro"/>
</dbReference>
<dbReference type="GO" id="GO:0004658">
    <property type="term" value="F:propionyl-CoA carboxylase activity"/>
    <property type="evidence" value="ECO:0007669"/>
    <property type="project" value="TreeGrafter"/>
</dbReference>
<dbReference type="Gene3D" id="3.90.226.10">
    <property type="entry name" value="2-enoyl-CoA Hydratase, Chain A, domain 1"/>
    <property type="match status" value="2"/>
</dbReference>
<dbReference type="Pfam" id="PF01039">
    <property type="entry name" value="Carboxyl_trans"/>
    <property type="match status" value="1"/>
</dbReference>
<dbReference type="InterPro" id="IPR011763">
    <property type="entry name" value="COA_CT_C"/>
</dbReference>
<dbReference type="PROSITE" id="PS50980">
    <property type="entry name" value="COA_CT_NTER"/>
    <property type="match status" value="1"/>
</dbReference>
<dbReference type="InterPro" id="IPR000438">
    <property type="entry name" value="Acetyl_CoA_COase_Trfase_b_su"/>
</dbReference>
<dbReference type="SUPFAM" id="SSF52096">
    <property type="entry name" value="ClpP/crotonase"/>
    <property type="match status" value="2"/>
</dbReference>
<dbReference type="RefSeq" id="WP_146917365.1">
    <property type="nucleotide sequence ID" value="NZ_CP042430.1"/>
</dbReference>
<dbReference type="PRINTS" id="PR01070">
    <property type="entry name" value="ACCCTRFRASEB"/>
</dbReference>
<accession>A0A5B8U2G1</accession>
<dbReference type="InterPro" id="IPR051047">
    <property type="entry name" value="AccD/PCCB"/>
</dbReference>
<protein>
    <submittedName>
        <fullName evidence="3">Methylmalonyl-CoA carboxyltransferase</fullName>
    </submittedName>
</protein>
<dbReference type="GO" id="GO:0006633">
    <property type="term" value="P:fatty acid biosynthetic process"/>
    <property type="evidence" value="ECO:0007669"/>
    <property type="project" value="InterPro"/>
</dbReference>
<evidence type="ECO:0000259" key="1">
    <source>
        <dbReference type="PROSITE" id="PS50980"/>
    </source>
</evidence>
<dbReference type="EMBL" id="CP042430">
    <property type="protein sequence ID" value="QEC47196.1"/>
    <property type="molecule type" value="Genomic_DNA"/>
</dbReference>
<evidence type="ECO:0000259" key="2">
    <source>
        <dbReference type="PROSITE" id="PS50989"/>
    </source>
</evidence>
<dbReference type="AlphaFoldDB" id="A0A5B8U2G1"/>
<reference evidence="3 4" key="1">
    <citation type="journal article" date="2018" name="J. Microbiol.">
        <title>Baekduia soli gen. nov., sp. nov., a novel bacterium isolated from the soil of Baekdu Mountain and proposal of a novel family name, Baekduiaceae fam. nov.</title>
        <authorList>
            <person name="An D.S."/>
            <person name="Siddiqi M.Z."/>
            <person name="Kim K.H."/>
            <person name="Yu H.S."/>
            <person name="Im W.T."/>
        </authorList>
    </citation>
    <scope>NUCLEOTIDE SEQUENCE [LARGE SCALE GENOMIC DNA]</scope>
    <source>
        <strain evidence="3 4">BR7-21</strain>
    </source>
</reference>
<gene>
    <name evidence="3" type="ORF">FSW04_06060</name>
</gene>
<evidence type="ECO:0000313" key="4">
    <source>
        <dbReference type="Proteomes" id="UP000321805"/>
    </source>
</evidence>
<organism evidence="3 4">
    <name type="scientific">Baekduia soli</name>
    <dbReference type="NCBI Taxonomy" id="496014"/>
    <lineage>
        <taxon>Bacteria</taxon>
        <taxon>Bacillati</taxon>
        <taxon>Actinomycetota</taxon>
        <taxon>Thermoleophilia</taxon>
        <taxon>Solirubrobacterales</taxon>
        <taxon>Baekduiaceae</taxon>
        <taxon>Baekduia</taxon>
    </lineage>
</organism>
<sequence length="452" mass="47240">MSAVFDVAPDHHLAARARLELLFDPGTFRPMRTAVGDGVLAGSGRVRGRPVCAWAQDGGHKGGSLGSAGGETIARTIERADTLGVPVVGFPHSGGARLQEGVAALTAYARIFRAQSLATVPMISVISGPCAGGAAYSPTLGDFVVMTQEAVMFLTGPKIIERVTREQISAPDLGGPKVHGANGVSHLVARDDVHAAELTRELLMFLPDRIGATPPLVVPADAPGHDPSDALPASDRQVYDVRDVAAALLDGGELLELAPKWARNLTVAFGRIEGRPVGVIANQARYLGGCLDAAAAEKGAWFVNLCDRFGIPLVVLSDTPGFLPGATQEQAGVLRHGASLLRAFARATVPRVTVTLRQAYGGAHIVMNSRDLGATLTLAWPDARIGVMGARQAVELVRRREIEAGADAALLAEAYAAEHLPVRIAAAAGFVDEVVAPQDTRDRIAHVLELGA</sequence>
<name>A0A5B8U2G1_9ACTN</name>
<dbReference type="InterPro" id="IPR029045">
    <property type="entry name" value="ClpP/crotonase-like_dom_sf"/>
</dbReference>
<dbReference type="KEGG" id="bsol:FSW04_06060"/>
<keyword evidence="4" id="KW-1185">Reference proteome</keyword>
<dbReference type="Proteomes" id="UP000321805">
    <property type="component" value="Chromosome"/>
</dbReference>
<dbReference type="GO" id="GO:0016740">
    <property type="term" value="F:transferase activity"/>
    <property type="evidence" value="ECO:0007669"/>
    <property type="project" value="UniProtKB-KW"/>
</dbReference>
<dbReference type="PROSITE" id="PS50989">
    <property type="entry name" value="COA_CT_CTER"/>
    <property type="match status" value="1"/>
</dbReference>
<dbReference type="OrthoDB" id="4434131at2"/>
<feature type="domain" description="CoA carboxyltransferase C-terminal" evidence="2">
    <location>
        <begin position="223"/>
        <end position="452"/>
    </location>
</feature>
<dbReference type="GO" id="GO:0009317">
    <property type="term" value="C:acetyl-CoA carboxylase complex"/>
    <property type="evidence" value="ECO:0007669"/>
    <property type="project" value="InterPro"/>
</dbReference>
<dbReference type="PANTHER" id="PTHR43842:SF2">
    <property type="entry name" value="PROPIONYL-COA CARBOXYLASE BETA CHAIN, MITOCHONDRIAL"/>
    <property type="match status" value="1"/>
</dbReference>
<dbReference type="PANTHER" id="PTHR43842">
    <property type="entry name" value="PROPIONYL-COA CARBOXYLASE BETA CHAIN"/>
    <property type="match status" value="1"/>
</dbReference>
<dbReference type="InterPro" id="IPR034733">
    <property type="entry name" value="AcCoA_carboxyl_beta"/>
</dbReference>
<feature type="domain" description="CoA carboxyltransferase N-terminal" evidence="1">
    <location>
        <begin position="1"/>
        <end position="218"/>
    </location>
</feature>
<dbReference type="InterPro" id="IPR011762">
    <property type="entry name" value="COA_CT_N"/>
</dbReference>
<proteinExistence type="predicted"/>
<evidence type="ECO:0000313" key="3">
    <source>
        <dbReference type="EMBL" id="QEC47196.1"/>
    </source>
</evidence>